<name>A0A4Y2VWU9_ARAVE</name>
<evidence type="ECO:0000313" key="1">
    <source>
        <dbReference type="EMBL" id="GBO28776.1"/>
    </source>
</evidence>
<sequence>MRNNDHRKPIDAPLYRAKNYRFNDFPIHERHPTVIHLSVHLENGQRVYFKTGKAAYVLKHLRKQRSYFSSDSAPKMSFHAPYYTMKYPSTTFLTMKTRYGNVEHKGRLY</sequence>
<proteinExistence type="predicted"/>
<protein>
    <submittedName>
        <fullName evidence="1">Uncharacterized protein</fullName>
    </submittedName>
</protein>
<reference evidence="1 2" key="1">
    <citation type="journal article" date="2019" name="Sci. Rep.">
        <title>Orb-weaving spider Araneus ventricosus genome elucidates the spidroin gene catalogue.</title>
        <authorList>
            <person name="Kono N."/>
            <person name="Nakamura H."/>
            <person name="Ohtoshi R."/>
            <person name="Moran D.A.P."/>
            <person name="Shinohara A."/>
            <person name="Yoshida Y."/>
            <person name="Fujiwara M."/>
            <person name="Mori M."/>
            <person name="Tomita M."/>
            <person name="Arakawa K."/>
        </authorList>
    </citation>
    <scope>NUCLEOTIDE SEQUENCE [LARGE SCALE GENOMIC DNA]</scope>
</reference>
<gene>
    <name evidence="1" type="ORF">AVEN_17679_1</name>
</gene>
<dbReference type="Proteomes" id="UP000499080">
    <property type="component" value="Unassembled WGS sequence"/>
</dbReference>
<organism evidence="1 2">
    <name type="scientific">Araneus ventricosus</name>
    <name type="common">Orbweaver spider</name>
    <name type="synonym">Epeira ventricosa</name>
    <dbReference type="NCBI Taxonomy" id="182803"/>
    <lineage>
        <taxon>Eukaryota</taxon>
        <taxon>Metazoa</taxon>
        <taxon>Ecdysozoa</taxon>
        <taxon>Arthropoda</taxon>
        <taxon>Chelicerata</taxon>
        <taxon>Arachnida</taxon>
        <taxon>Araneae</taxon>
        <taxon>Araneomorphae</taxon>
        <taxon>Entelegynae</taxon>
        <taxon>Araneoidea</taxon>
        <taxon>Araneidae</taxon>
        <taxon>Araneus</taxon>
    </lineage>
</organism>
<accession>A0A4Y2VWU9</accession>
<dbReference type="AlphaFoldDB" id="A0A4Y2VWU9"/>
<comment type="caution">
    <text evidence="1">The sequence shown here is derived from an EMBL/GenBank/DDBJ whole genome shotgun (WGS) entry which is preliminary data.</text>
</comment>
<keyword evidence="2" id="KW-1185">Reference proteome</keyword>
<evidence type="ECO:0000313" key="2">
    <source>
        <dbReference type="Proteomes" id="UP000499080"/>
    </source>
</evidence>
<dbReference type="EMBL" id="BGPR01051863">
    <property type="protein sequence ID" value="GBO28776.1"/>
    <property type="molecule type" value="Genomic_DNA"/>
</dbReference>